<sequence>MKKQNVLRIGCGAGFSGDRIEPAVILAEKGELDYLVLECLAERTIGLAQKRKMLDARKGYDPLLEKRIITLLPHLIKNNTRLITNMGAANPIEAAKKIIEIAQSQNVKIKVAAVTGDNVLETVLNNASSIHDLENNKPLSNYNIVSANAYMGAEPVIEALQTDALIIITGRVADPSLFLAPMIHEFGWKIDDYDLMGKGTVVGHLLECAGQVTGGYFADGVKKKVEGLDKLGHPFADVFTDGSAIISKVEGTGGVVNLRTAKEQLLYEVMNPHEYLTPDVIADFTTVKLKEAGKDQIHISGGNGKSKPSTYKASIGYKAFYLGEGEISYAGAAAYERAKLAADIIQKRLQHIFNDIRVDFIGVQSMHKTTFDHSGTPYEVRLRIAARAGSAEEAALVGDEVEALYTNGPAGGGGARKYVNEVIGIVSTLIERNTILPQVNIFES</sequence>
<organism evidence="2 3">
    <name type="scientific">Panacibacter ginsenosidivorans</name>
    <dbReference type="NCBI Taxonomy" id="1813871"/>
    <lineage>
        <taxon>Bacteria</taxon>
        <taxon>Pseudomonadati</taxon>
        <taxon>Bacteroidota</taxon>
        <taxon>Chitinophagia</taxon>
        <taxon>Chitinophagales</taxon>
        <taxon>Chitinophagaceae</taxon>
        <taxon>Panacibacter</taxon>
    </lineage>
</organism>
<dbReference type="Pfam" id="PF07287">
    <property type="entry name" value="AtuA"/>
    <property type="match status" value="1"/>
</dbReference>
<dbReference type="AlphaFoldDB" id="A0A5B8V3M7"/>
<evidence type="ECO:0000313" key="2">
    <source>
        <dbReference type="EMBL" id="QEC66127.1"/>
    </source>
</evidence>
<reference evidence="2 3" key="1">
    <citation type="journal article" date="2016" name="Int. J. Syst. Evol. Microbiol.">
        <title>Panacibacter ginsenosidivorans gen. nov., sp. nov., with ginsenoside converting activity isolated from soil of a ginseng field.</title>
        <authorList>
            <person name="Siddiqi M.Z."/>
            <person name="Muhammad Shafi S."/>
            <person name="Choi K.D."/>
            <person name="Im W.T."/>
        </authorList>
    </citation>
    <scope>NUCLEOTIDE SEQUENCE [LARGE SCALE GENOMIC DNA]</scope>
    <source>
        <strain evidence="2 3">Gsoil1550</strain>
    </source>
</reference>
<evidence type="ECO:0000313" key="3">
    <source>
        <dbReference type="Proteomes" id="UP000321533"/>
    </source>
</evidence>
<accession>A0A5B8V3M7</accession>
<dbReference type="KEGG" id="pgin:FRZ67_01955"/>
<dbReference type="EMBL" id="CP042435">
    <property type="protein sequence ID" value="QEC66127.1"/>
    <property type="molecule type" value="Genomic_DNA"/>
</dbReference>
<proteinExistence type="predicted"/>
<name>A0A5B8V3M7_9BACT</name>
<feature type="domain" description="Acyclic terpene utilisation N-terminal" evidence="1">
    <location>
        <begin position="7"/>
        <end position="440"/>
    </location>
</feature>
<keyword evidence="3" id="KW-1185">Reference proteome</keyword>
<protein>
    <submittedName>
        <fullName evidence="2">DUF1446 domain-containing protein</fullName>
    </submittedName>
</protein>
<dbReference type="InterPro" id="IPR010839">
    <property type="entry name" value="AtuA_N"/>
</dbReference>
<dbReference type="OrthoDB" id="9763456at2"/>
<dbReference type="PANTHER" id="PTHR47472">
    <property type="entry name" value="PROPIONYL-COA CARBOXYLASE"/>
    <property type="match status" value="1"/>
</dbReference>
<dbReference type="Proteomes" id="UP000321533">
    <property type="component" value="Chromosome"/>
</dbReference>
<dbReference type="PANTHER" id="PTHR47472:SF1">
    <property type="entry name" value="DUF1446-DOMAIN-CONTAINING PROTEIN"/>
    <property type="match status" value="1"/>
</dbReference>
<gene>
    <name evidence="2" type="ORF">FRZ67_01955</name>
</gene>
<evidence type="ECO:0000259" key="1">
    <source>
        <dbReference type="Pfam" id="PF07287"/>
    </source>
</evidence>
<dbReference type="RefSeq" id="WP_147187927.1">
    <property type="nucleotide sequence ID" value="NZ_CP042435.1"/>
</dbReference>